<evidence type="ECO:0000256" key="2">
    <source>
        <dbReference type="HAMAP-Rule" id="MF_00518"/>
    </source>
</evidence>
<dbReference type="GO" id="GO:0051500">
    <property type="term" value="F:D-tyrosyl-tRNA(Tyr) deacylase activity"/>
    <property type="evidence" value="ECO:0007669"/>
    <property type="project" value="TreeGrafter"/>
</dbReference>
<sequence>MRTLLQRVLKGRVLIDGEVINEINKGYVILLGISETDTDRQVNLIAEKTANLRIMPDSDGKMNLSILQTGGEILVVSQFTLYADLSAGRRPSFLKSGNPQRAEKLYELFIEKLKKAGIKKVVSGKFGAYMTVEIVNDGPVTILIDSDEFLK</sequence>
<evidence type="ECO:0000313" key="4">
    <source>
        <dbReference type="Proteomes" id="UP000177354"/>
    </source>
</evidence>
<dbReference type="GO" id="GO:0005737">
    <property type="term" value="C:cytoplasm"/>
    <property type="evidence" value="ECO:0007669"/>
    <property type="project" value="UniProtKB-SubCell"/>
</dbReference>
<comment type="caution">
    <text evidence="3">The sequence shown here is derived from an EMBL/GenBank/DDBJ whole genome shotgun (WGS) entry which is preliminary data.</text>
</comment>
<comment type="function">
    <text evidence="2">An aminoacyl-tRNA editing enzyme that deacylates mischarged D-aminoacyl-tRNAs. Also deacylates mischarged glycyl-tRNA(Ala), protecting cells against glycine mischarging by AlaRS. Acts via tRNA-based rather than protein-based catalysis; rejects L-amino acids rather than detecting D-amino acids in the active site. By recycling D-aminoacyl-tRNA to D-amino acids and free tRNA molecules, this enzyme counteracts the toxicity associated with the formation of D-aminoacyl-tRNA entities in vivo and helps enforce protein L-homochirality.</text>
</comment>
<keyword evidence="2" id="KW-0820">tRNA-binding</keyword>
<evidence type="ECO:0000313" key="3">
    <source>
        <dbReference type="EMBL" id="OGG08152.1"/>
    </source>
</evidence>
<comment type="similarity">
    <text evidence="1 2">Belongs to the DTD family.</text>
</comment>
<feature type="short sequence motif" description="Gly-cisPro motif, important for rejection of L-amino acids" evidence="2">
    <location>
        <begin position="138"/>
        <end position="139"/>
    </location>
</feature>
<dbReference type="HAMAP" id="MF_00518">
    <property type="entry name" value="Deacylase_Dtd"/>
    <property type="match status" value="1"/>
</dbReference>
<dbReference type="AlphaFoldDB" id="A0A1F5Z7P3"/>
<comment type="domain">
    <text evidence="2">A Gly-cisPro motif from one monomer fits into the active site of the other monomer to allow specific chiral rejection of L-amino acids.</text>
</comment>
<dbReference type="Pfam" id="PF02580">
    <property type="entry name" value="Tyr_Deacylase"/>
    <property type="match status" value="1"/>
</dbReference>
<dbReference type="PANTHER" id="PTHR10472:SF5">
    <property type="entry name" value="D-AMINOACYL-TRNA DEACYLASE 1"/>
    <property type="match status" value="1"/>
</dbReference>
<keyword evidence="2" id="KW-0378">Hydrolase</keyword>
<dbReference type="EC" id="3.1.1.-" evidence="2"/>
<reference evidence="3 4" key="1">
    <citation type="journal article" date="2016" name="Nat. Commun.">
        <title>Thousands of microbial genomes shed light on interconnected biogeochemical processes in an aquifer system.</title>
        <authorList>
            <person name="Anantharaman K."/>
            <person name="Brown C.T."/>
            <person name="Hug L.A."/>
            <person name="Sharon I."/>
            <person name="Castelle C.J."/>
            <person name="Probst A.J."/>
            <person name="Thomas B.C."/>
            <person name="Singh A."/>
            <person name="Wilkins M.J."/>
            <person name="Karaoz U."/>
            <person name="Brodie E.L."/>
            <person name="Williams K.H."/>
            <person name="Hubbard S.S."/>
            <person name="Banfield J.F."/>
        </authorList>
    </citation>
    <scope>NUCLEOTIDE SEQUENCE [LARGE SCALE GENOMIC DNA]</scope>
</reference>
<protein>
    <recommendedName>
        <fullName evidence="2">D-aminoacyl-tRNA deacylase</fullName>
        <shortName evidence="2">DTD</shortName>
        <ecNumber evidence="2">3.1.1.96</ecNumber>
    </recommendedName>
    <alternativeName>
        <fullName evidence="2">Gly-tRNA(Ala) deacylase</fullName>
        <ecNumber evidence="2">3.1.1.-</ecNumber>
    </alternativeName>
</protein>
<dbReference type="GO" id="GO:0019478">
    <property type="term" value="P:D-amino acid catabolic process"/>
    <property type="evidence" value="ECO:0007669"/>
    <property type="project" value="UniProtKB-UniRule"/>
</dbReference>
<dbReference type="GO" id="GO:0000049">
    <property type="term" value="F:tRNA binding"/>
    <property type="evidence" value="ECO:0007669"/>
    <property type="project" value="UniProtKB-UniRule"/>
</dbReference>
<evidence type="ECO:0000256" key="1">
    <source>
        <dbReference type="ARBA" id="ARBA00009673"/>
    </source>
</evidence>
<dbReference type="Proteomes" id="UP000177354">
    <property type="component" value="Unassembled WGS sequence"/>
</dbReference>
<name>A0A1F5Z7P3_9BACT</name>
<dbReference type="EC" id="3.1.1.96" evidence="2"/>
<proteinExistence type="inferred from homology"/>
<comment type="catalytic activity">
    <reaction evidence="2">
        <text>a D-aminoacyl-tRNA + H2O = a tRNA + a D-alpha-amino acid + H(+)</text>
        <dbReference type="Rhea" id="RHEA:13953"/>
        <dbReference type="Rhea" id="RHEA-COMP:10123"/>
        <dbReference type="Rhea" id="RHEA-COMP:10124"/>
        <dbReference type="ChEBI" id="CHEBI:15377"/>
        <dbReference type="ChEBI" id="CHEBI:15378"/>
        <dbReference type="ChEBI" id="CHEBI:59871"/>
        <dbReference type="ChEBI" id="CHEBI:78442"/>
        <dbReference type="ChEBI" id="CHEBI:79333"/>
        <dbReference type="EC" id="3.1.1.96"/>
    </reaction>
</comment>
<dbReference type="NCBIfam" id="TIGR00256">
    <property type="entry name" value="D-aminoacyl-tRNA deacylase"/>
    <property type="match status" value="1"/>
</dbReference>
<accession>A0A1F5Z7P3</accession>
<dbReference type="InterPro" id="IPR023509">
    <property type="entry name" value="DTD-like_sf"/>
</dbReference>
<dbReference type="InterPro" id="IPR003732">
    <property type="entry name" value="Daa-tRNA_deacyls_DTD"/>
</dbReference>
<dbReference type="GO" id="GO:0043908">
    <property type="term" value="F:Ser(Gly)-tRNA(Ala) hydrolase activity"/>
    <property type="evidence" value="ECO:0007669"/>
    <property type="project" value="UniProtKB-UniRule"/>
</dbReference>
<organism evidence="3 4">
    <name type="scientific">Candidatus Gottesmanbacteria bacterium RIFCSPHIGHO2_01_FULL_40_15</name>
    <dbReference type="NCBI Taxonomy" id="1798376"/>
    <lineage>
        <taxon>Bacteria</taxon>
        <taxon>Candidatus Gottesmaniibacteriota</taxon>
    </lineage>
</organism>
<comment type="subcellular location">
    <subcellularLocation>
        <location evidence="2">Cytoplasm</location>
    </subcellularLocation>
</comment>
<dbReference type="PANTHER" id="PTHR10472">
    <property type="entry name" value="D-TYROSYL-TRNA TYR DEACYLASE"/>
    <property type="match status" value="1"/>
</dbReference>
<dbReference type="GO" id="GO:0106026">
    <property type="term" value="F:Gly-tRNA(Ala) deacylase activity"/>
    <property type="evidence" value="ECO:0007669"/>
    <property type="project" value="UniProtKB-UniRule"/>
</dbReference>
<comment type="catalytic activity">
    <reaction evidence="2">
        <text>glycyl-tRNA(Ala) + H2O = tRNA(Ala) + glycine + H(+)</text>
        <dbReference type="Rhea" id="RHEA:53744"/>
        <dbReference type="Rhea" id="RHEA-COMP:9657"/>
        <dbReference type="Rhea" id="RHEA-COMP:13640"/>
        <dbReference type="ChEBI" id="CHEBI:15377"/>
        <dbReference type="ChEBI" id="CHEBI:15378"/>
        <dbReference type="ChEBI" id="CHEBI:57305"/>
        <dbReference type="ChEBI" id="CHEBI:78442"/>
        <dbReference type="ChEBI" id="CHEBI:78522"/>
    </reaction>
</comment>
<dbReference type="Gene3D" id="3.50.80.10">
    <property type="entry name" value="D-tyrosyl-tRNA(Tyr) deacylase"/>
    <property type="match status" value="1"/>
</dbReference>
<dbReference type="FunFam" id="3.50.80.10:FF:000001">
    <property type="entry name" value="D-aminoacyl-tRNA deacylase"/>
    <property type="match status" value="1"/>
</dbReference>
<keyword evidence="2" id="KW-0963">Cytoplasm</keyword>
<keyword evidence="2" id="KW-0694">RNA-binding</keyword>
<dbReference type="EMBL" id="MFJF01000005">
    <property type="protein sequence ID" value="OGG08152.1"/>
    <property type="molecule type" value="Genomic_DNA"/>
</dbReference>
<comment type="subunit">
    <text evidence="2">Homodimer.</text>
</comment>
<gene>
    <name evidence="2" type="primary">dtd</name>
    <name evidence="3" type="ORF">A2777_02075</name>
</gene>
<dbReference type="SUPFAM" id="SSF69500">
    <property type="entry name" value="DTD-like"/>
    <property type="match status" value="1"/>
</dbReference>